<keyword evidence="1" id="KW-0175">Coiled coil</keyword>
<dbReference type="RefSeq" id="WP_006869187.1">
    <property type="nucleotide sequence ID" value="NZ_JH413796.1"/>
</dbReference>
<dbReference type="OrthoDB" id="5652867at2"/>
<dbReference type="STRING" id="658187.LDG_5197"/>
<dbReference type="HOGENOM" id="CLU_1364803_0_0_6"/>
<proteinExistence type="predicted"/>
<dbReference type="AlphaFoldDB" id="G9EJ40"/>
<dbReference type="eggNOG" id="ENOG5031DSW">
    <property type="taxonomic scope" value="Bacteria"/>
</dbReference>
<feature type="coiled-coil region" evidence="1">
    <location>
        <begin position="64"/>
        <end position="117"/>
    </location>
</feature>
<dbReference type="EMBL" id="JH413796">
    <property type="protein sequence ID" value="EHL32606.1"/>
    <property type="molecule type" value="Genomic_DNA"/>
</dbReference>
<evidence type="ECO:0000256" key="1">
    <source>
        <dbReference type="SAM" id="Coils"/>
    </source>
</evidence>
<name>G9EJ40_9GAMM</name>
<evidence type="ECO:0000313" key="3">
    <source>
        <dbReference type="Proteomes" id="UP000002770"/>
    </source>
</evidence>
<reference evidence="2 3" key="1">
    <citation type="journal article" date="2011" name="BMC Genomics">
        <title>Insight into cross-talk between intra-amoebal pathogens.</title>
        <authorList>
            <person name="Gimenez G."/>
            <person name="Bertelli C."/>
            <person name="Moliner C."/>
            <person name="Robert C."/>
            <person name="Raoult D."/>
            <person name="Fournier P.E."/>
            <person name="Greub G."/>
        </authorList>
    </citation>
    <scope>NUCLEOTIDE SEQUENCE [LARGE SCALE GENOMIC DNA]</scope>
    <source>
        <strain evidence="2 3">LLAP12</strain>
    </source>
</reference>
<sequence>MINYKYLLAAGLGLAVACGIVCIKYHSPHQAQNSEAISNRLDTIQAQLGALHQEVKKPTEAVDLSAINQDFNRLTSLIEQLKNNDETTLNRLINEHRSELTQKLDSLHNMVTALNKKQHPIKYLPVTSLPFKVISIDSIQHVSVATVAYNFKTTPLEKSDSLAGWTVINIDFGLQRMELENSNKEHVVVTLDVIQGESNA</sequence>
<gene>
    <name evidence="2" type="ORF">LDG_5197</name>
</gene>
<dbReference type="Proteomes" id="UP000002770">
    <property type="component" value="Unassembled WGS sequence"/>
</dbReference>
<dbReference type="PROSITE" id="PS51257">
    <property type="entry name" value="PROKAR_LIPOPROTEIN"/>
    <property type="match status" value="1"/>
</dbReference>
<keyword evidence="3" id="KW-1185">Reference proteome</keyword>
<dbReference type="InParanoid" id="G9EJ40"/>
<accession>G9EJ40</accession>
<protein>
    <submittedName>
        <fullName evidence="2">Uncharacterized protein</fullName>
    </submittedName>
</protein>
<evidence type="ECO:0000313" key="2">
    <source>
        <dbReference type="EMBL" id="EHL32606.1"/>
    </source>
</evidence>
<organism evidence="2 3">
    <name type="scientific">Legionella drancourtii LLAP12</name>
    <dbReference type="NCBI Taxonomy" id="658187"/>
    <lineage>
        <taxon>Bacteria</taxon>
        <taxon>Pseudomonadati</taxon>
        <taxon>Pseudomonadota</taxon>
        <taxon>Gammaproteobacteria</taxon>
        <taxon>Legionellales</taxon>
        <taxon>Legionellaceae</taxon>
        <taxon>Legionella</taxon>
    </lineage>
</organism>